<evidence type="ECO:0000313" key="3">
    <source>
        <dbReference type="EMBL" id="CAD9648131.1"/>
    </source>
</evidence>
<keyword evidence="2" id="KW-1133">Transmembrane helix</keyword>
<protein>
    <recommendedName>
        <fullName evidence="4">Nodulin-like domain-containing protein</fullName>
    </recommendedName>
</protein>
<accession>A0A6V0BZC7</accession>
<evidence type="ECO:0008006" key="4">
    <source>
        <dbReference type="Google" id="ProtNLM"/>
    </source>
</evidence>
<gene>
    <name evidence="3" type="ORF">BRAN1462_LOCUS65953</name>
</gene>
<dbReference type="EMBL" id="HBGW01104360">
    <property type="protein sequence ID" value="CAD9648131.1"/>
    <property type="molecule type" value="Transcribed_RNA"/>
</dbReference>
<feature type="transmembrane region" description="Helical" evidence="2">
    <location>
        <begin position="123"/>
        <end position="143"/>
    </location>
</feature>
<feature type="region of interest" description="Disordered" evidence="1">
    <location>
        <begin position="1"/>
        <end position="35"/>
    </location>
</feature>
<evidence type="ECO:0000256" key="1">
    <source>
        <dbReference type="SAM" id="MobiDB-lite"/>
    </source>
</evidence>
<feature type="transmembrane region" description="Helical" evidence="2">
    <location>
        <begin position="91"/>
        <end position="111"/>
    </location>
</feature>
<dbReference type="AlphaFoldDB" id="A0A6V0BZC7"/>
<keyword evidence="2" id="KW-0812">Transmembrane</keyword>
<feature type="transmembrane region" description="Helical" evidence="2">
    <location>
        <begin position="196"/>
        <end position="216"/>
    </location>
</feature>
<dbReference type="InterPro" id="IPR036259">
    <property type="entry name" value="MFS_trans_sf"/>
</dbReference>
<dbReference type="SUPFAM" id="SSF103473">
    <property type="entry name" value="MFS general substrate transporter"/>
    <property type="match status" value="1"/>
</dbReference>
<keyword evidence="2" id="KW-0472">Membrane</keyword>
<reference evidence="3" key="1">
    <citation type="submission" date="2021-01" db="EMBL/GenBank/DDBJ databases">
        <authorList>
            <person name="Corre E."/>
            <person name="Pelletier E."/>
            <person name="Niang G."/>
            <person name="Scheremetjew M."/>
            <person name="Finn R."/>
            <person name="Kale V."/>
            <person name="Holt S."/>
            <person name="Cochrane G."/>
            <person name="Meng A."/>
            <person name="Brown T."/>
            <person name="Cohen L."/>
        </authorList>
    </citation>
    <scope>NUCLEOTIDE SEQUENCE</scope>
    <source>
        <strain evidence="3">RCC3387</strain>
    </source>
</reference>
<feature type="transmembrane region" description="Helical" evidence="2">
    <location>
        <begin position="236"/>
        <end position="254"/>
    </location>
</feature>
<proteinExistence type="predicted"/>
<feature type="transmembrane region" description="Helical" evidence="2">
    <location>
        <begin position="163"/>
        <end position="184"/>
    </location>
</feature>
<sequence>MVEAGELDDGPAQAGSRGGNASIGTSGAGAAPRPAGTSVLVPVVCKSTWELLHYPVTTMQLVSGAGKAFVGYATKVLLSSMFADMFGVSQLAAAYLAGGSLVLFALGRFAVPYFLMDHPRFGASALAISIAAQAVTAVVYAVLPLIAGDGDVSGGASWRLVGFVAAKSIAGLAFAVGAVVAGALGVQLFGTANMRLIMVPGWFLFGLGGAAGPIVAYDTAAARVSSGMGYARAYALYFYLAAAAAALNVGLMAWMHVMERRALLVESKADPRVNAEAGEP</sequence>
<organism evidence="3">
    <name type="scientific">Zooxanthella nutricula</name>
    <dbReference type="NCBI Taxonomy" id="1333877"/>
    <lineage>
        <taxon>Eukaryota</taxon>
        <taxon>Sar</taxon>
        <taxon>Alveolata</taxon>
        <taxon>Dinophyceae</taxon>
        <taxon>Peridiniales</taxon>
        <taxon>Peridiniales incertae sedis</taxon>
        <taxon>Zooxanthella</taxon>
    </lineage>
</organism>
<evidence type="ECO:0000256" key="2">
    <source>
        <dbReference type="SAM" id="Phobius"/>
    </source>
</evidence>
<name>A0A6V0BZC7_9DINO</name>